<dbReference type="InterPro" id="IPR002931">
    <property type="entry name" value="Transglutaminase-like"/>
</dbReference>
<dbReference type="InterPro" id="IPR013589">
    <property type="entry name" value="Bac_transglu_N"/>
</dbReference>
<dbReference type="Gene3D" id="3.10.620.30">
    <property type="match status" value="1"/>
</dbReference>
<proteinExistence type="predicted"/>
<dbReference type="PANTHER" id="PTHR33490">
    <property type="entry name" value="BLR5614 PROTEIN-RELATED"/>
    <property type="match status" value="1"/>
</dbReference>
<dbReference type="Pfam" id="PF08379">
    <property type="entry name" value="Bact_transglu_N"/>
    <property type="match status" value="1"/>
</dbReference>
<dbReference type="RefSeq" id="WP_164610806.1">
    <property type="nucleotide sequence ID" value="NZ_JAAIKE010000002.1"/>
</dbReference>
<dbReference type="PANTHER" id="PTHR33490:SF7">
    <property type="entry name" value="BLR2979 PROTEIN"/>
    <property type="match status" value="1"/>
</dbReference>
<evidence type="ECO:0000313" key="3">
    <source>
        <dbReference type="Proteomes" id="UP000481421"/>
    </source>
</evidence>
<organism evidence="2 3">
    <name type="scientific">Pseudotabrizicola algicola</name>
    <dbReference type="NCBI Taxonomy" id="2709381"/>
    <lineage>
        <taxon>Bacteria</taxon>
        <taxon>Pseudomonadati</taxon>
        <taxon>Pseudomonadota</taxon>
        <taxon>Alphaproteobacteria</taxon>
        <taxon>Rhodobacterales</taxon>
        <taxon>Paracoccaceae</taxon>
        <taxon>Pseudotabrizicola</taxon>
    </lineage>
</organism>
<evidence type="ECO:0000259" key="1">
    <source>
        <dbReference type="SMART" id="SM00460"/>
    </source>
</evidence>
<reference evidence="2 3" key="1">
    <citation type="submission" date="2020-02" db="EMBL/GenBank/DDBJ databases">
        <title>Rhodobacter algicola sp. nov., isolated from microalga culture.</title>
        <authorList>
            <person name="Park C.-Y."/>
        </authorList>
    </citation>
    <scope>NUCLEOTIDE SEQUENCE [LARGE SCALE GENOMIC DNA]</scope>
    <source>
        <strain evidence="2 3">ETT8</strain>
    </source>
</reference>
<dbReference type="SMART" id="SM00460">
    <property type="entry name" value="TGc"/>
    <property type="match status" value="1"/>
</dbReference>
<sequence length="294" mass="31702">MTLYALRQTIRYDFNRPTGAGRQLFRILPADIPGVQRVRDVHYDFAPEVGERGTFRDFFGTRVIEAAMPPGLVSLDLTMQAVVERAVDDSLLDLSPPLEGLAAEVAACRGVGPDSPHHFTQPSRRIAAAPRIADFARAHAAAGLTVRGLVEALGRAVHAHMAFDAEATHVDTAPEAAFALQRGVCQDFAQIMVGGLRALGVPAAYVAGYLRTLPPPGQPRLIGADAMHAWVRAWAGAETGWIDYDPTNACFVRNDHIDVGFGRDYDDVAPVTGRLRLDGHHSGSHSVDIEEIAA</sequence>
<dbReference type="AlphaFoldDB" id="A0A6B3RQJ4"/>
<dbReference type="SUPFAM" id="SSF54001">
    <property type="entry name" value="Cysteine proteinases"/>
    <property type="match status" value="1"/>
</dbReference>
<dbReference type="EMBL" id="JAAIKE010000002">
    <property type="protein sequence ID" value="NEX46275.1"/>
    <property type="molecule type" value="Genomic_DNA"/>
</dbReference>
<feature type="domain" description="Transglutaminase-like" evidence="1">
    <location>
        <begin position="177"/>
        <end position="248"/>
    </location>
</feature>
<evidence type="ECO:0000313" key="2">
    <source>
        <dbReference type="EMBL" id="NEX46275.1"/>
    </source>
</evidence>
<protein>
    <submittedName>
        <fullName evidence="2">Transglutaminase family protein</fullName>
    </submittedName>
</protein>
<comment type="caution">
    <text evidence="2">The sequence shown here is derived from an EMBL/GenBank/DDBJ whole genome shotgun (WGS) entry which is preliminary data.</text>
</comment>
<name>A0A6B3RQJ4_9RHOB</name>
<dbReference type="InterPro" id="IPR038765">
    <property type="entry name" value="Papain-like_cys_pep_sf"/>
</dbReference>
<accession>A0A6B3RQJ4</accession>
<dbReference type="Proteomes" id="UP000481421">
    <property type="component" value="Unassembled WGS sequence"/>
</dbReference>
<keyword evidence="3" id="KW-1185">Reference proteome</keyword>
<gene>
    <name evidence="2" type="ORF">G3572_08660</name>
</gene>
<dbReference type="Pfam" id="PF01841">
    <property type="entry name" value="Transglut_core"/>
    <property type="match status" value="1"/>
</dbReference>